<evidence type="ECO:0000256" key="3">
    <source>
        <dbReference type="SAM" id="MobiDB-lite"/>
    </source>
</evidence>
<dbReference type="PANTHER" id="PTHR34580">
    <property type="match status" value="1"/>
</dbReference>
<dbReference type="PIRSF" id="PIRSF016838">
    <property type="entry name" value="PafC"/>
    <property type="match status" value="1"/>
</dbReference>
<reference evidence="5 6" key="1">
    <citation type="submission" date="2017-06" db="EMBL/GenBank/DDBJ databases">
        <authorList>
            <person name="Kim H.J."/>
            <person name="Triplett B.A."/>
        </authorList>
    </citation>
    <scope>NUCLEOTIDE SEQUENCE [LARGE SCALE GENOMIC DNA]</scope>
    <source>
        <strain evidence="5 6">DSM 43151</strain>
    </source>
</reference>
<dbReference type="RefSeq" id="WP_089293911.1">
    <property type="nucleotide sequence ID" value="NZ_BOMU01000035.1"/>
</dbReference>
<evidence type="ECO:0000256" key="1">
    <source>
        <dbReference type="ARBA" id="ARBA00023015"/>
    </source>
</evidence>
<sequence length="365" mass="39638">MPRPTARVLALLEILQGGGTHTAVELAARLDVDERTVRRYVEHLLDLEVPVESVRGRHGGYRLAPGFRMPPLMLTDEEALAVLLGLVAGHRAGLATMSREAAEAAAAKVRRVLPKTLAARLDALFATTDFTEPDRETTTPEAAVMLRLAESARQHRPAVIAYTDRGGRRSERTVHPYGIVAHSGRWYVTGPDSASGELRTFRLDRITQVRLAQGTFTVPDGFRPADLVRTSLASTPWRHEVAIAVQGTADEVHARLPRGIAIIEPDTRHGTDWVLVRLRAQRLDWLPGVLAELGLPFLVHEPAQLRDVIRDWTNRVAACAAAMTPQEATAAWYAATATATSTPSPQPSTSAGAESPSTYSGECGL</sequence>
<dbReference type="InterPro" id="IPR057727">
    <property type="entry name" value="WCX_dom"/>
</dbReference>
<dbReference type="PANTHER" id="PTHR34580:SF3">
    <property type="entry name" value="PROTEIN PAFB"/>
    <property type="match status" value="1"/>
</dbReference>
<dbReference type="InterPro" id="IPR036390">
    <property type="entry name" value="WH_DNA-bd_sf"/>
</dbReference>
<accession>A0A238YX47</accession>
<evidence type="ECO:0000256" key="2">
    <source>
        <dbReference type="ARBA" id="ARBA00023163"/>
    </source>
</evidence>
<keyword evidence="1" id="KW-0805">Transcription regulation</keyword>
<organism evidence="5 6">
    <name type="scientific">Actinoplanes regularis</name>
    <dbReference type="NCBI Taxonomy" id="52697"/>
    <lineage>
        <taxon>Bacteria</taxon>
        <taxon>Bacillati</taxon>
        <taxon>Actinomycetota</taxon>
        <taxon>Actinomycetes</taxon>
        <taxon>Micromonosporales</taxon>
        <taxon>Micromonosporaceae</taxon>
        <taxon>Actinoplanes</taxon>
    </lineage>
</organism>
<dbReference type="OrthoDB" id="3616433at2"/>
<dbReference type="InterPro" id="IPR051534">
    <property type="entry name" value="CBASS_pafABC_assoc_protein"/>
</dbReference>
<dbReference type="PROSITE" id="PS51000">
    <property type="entry name" value="HTH_DEOR_2"/>
    <property type="match status" value="1"/>
</dbReference>
<evidence type="ECO:0000313" key="5">
    <source>
        <dbReference type="EMBL" id="SNR75089.1"/>
    </source>
</evidence>
<dbReference type="PROSITE" id="PS52050">
    <property type="entry name" value="WYL"/>
    <property type="match status" value="1"/>
</dbReference>
<gene>
    <name evidence="5" type="ORF">SAMN06264365_105215</name>
</gene>
<dbReference type="GO" id="GO:0003677">
    <property type="term" value="F:DNA binding"/>
    <property type="evidence" value="ECO:0007669"/>
    <property type="project" value="UniProtKB-KW"/>
</dbReference>
<dbReference type="InterPro" id="IPR026881">
    <property type="entry name" value="WYL_dom"/>
</dbReference>
<dbReference type="Gene3D" id="1.10.10.10">
    <property type="entry name" value="Winged helix-like DNA-binding domain superfamily/Winged helix DNA-binding domain"/>
    <property type="match status" value="1"/>
</dbReference>
<dbReference type="Pfam" id="PF08279">
    <property type="entry name" value="HTH_11"/>
    <property type="match status" value="1"/>
</dbReference>
<evidence type="ECO:0000259" key="4">
    <source>
        <dbReference type="PROSITE" id="PS51000"/>
    </source>
</evidence>
<feature type="compositionally biased region" description="Low complexity" evidence="3">
    <location>
        <begin position="339"/>
        <end position="353"/>
    </location>
</feature>
<dbReference type="InterPro" id="IPR013196">
    <property type="entry name" value="HTH_11"/>
</dbReference>
<dbReference type="EMBL" id="FZNR01000005">
    <property type="protein sequence ID" value="SNR75089.1"/>
    <property type="molecule type" value="Genomic_DNA"/>
</dbReference>
<name>A0A238YX47_9ACTN</name>
<dbReference type="AlphaFoldDB" id="A0A238YX47"/>
<protein>
    <submittedName>
        <fullName evidence="5">Predicted DNA-binding transcriptional regulator YafY, contains an HTH and WYL domains</fullName>
    </submittedName>
</protein>
<evidence type="ECO:0000313" key="6">
    <source>
        <dbReference type="Proteomes" id="UP000198415"/>
    </source>
</evidence>
<dbReference type="GO" id="GO:0003700">
    <property type="term" value="F:DNA-binding transcription factor activity"/>
    <property type="evidence" value="ECO:0007669"/>
    <property type="project" value="InterPro"/>
</dbReference>
<dbReference type="InterPro" id="IPR001034">
    <property type="entry name" value="DeoR_HTH"/>
</dbReference>
<dbReference type="InterPro" id="IPR036388">
    <property type="entry name" value="WH-like_DNA-bd_sf"/>
</dbReference>
<dbReference type="InterPro" id="IPR028349">
    <property type="entry name" value="PafC-like"/>
</dbReference>
<feature type="domain" description="HTH deoR-type" evidence="4">
    <location>
        <begin position="4"/>
        <end position="63"/>
    </location>
</feature>
<dbReference type="Pfam" id="PF25583">
    <property type="entry name" value="WCX"/>
    <property type="match status" value="1"/>
</dbReference>
<feature type="region of interest" description="Disordered" evidence="3">
    <location>
        <begin position="339"/>
        <end position="365"/>
    </location>
</feature>
<dbReference type="Proteomes" id="UP000198415">
    <property type="component" value="Unassembled WGS sequence"/>
</dbReference>
<keyword evidence="5" id="KW-0238">DNA-binding</keyword>
<keyword evidence="6" id="KW-1185">Reference proteome</keyword>
<keyword evidence="2" id="KW-0804">Transcription</keyword>
<feature type="compositionally biased region" description="Polar residues" evidence="3">
    <location>
        <begin position="355"/>
        <end position="365"/>
    </location>
</feature>
<proteinExistence type="predicted"/>
<dbReference type="Pfam" id="PF13280">
    <property type="entry name" value="WYL"/>
    <property type="match status" value="1"/>
</dbReference>
<dbReference type="SUPFAM" id="SSF46785">
    <property type="entry name" value="Winged helix' DNA-binding domain"/>
    <property type="match status" value="1"/>
</dbReference>